<keyword evidence="6" id="KW-1185">Reference proteome</keyword>
<dbReference type="Pfam" id="PF14361">
    <property type="entry name" value="RsbRD_N"/>
    <property type="match status" value="1"/>
</dbReference>
<feature type="domain" description="PucR C-terminal helix-turn-helix" evidence="2">
    <location>
        <begin position="355"/>
        <end position="411"/>
    </location>
</feature>
<accession>A0A6N4W9Q1</accession>
<comment type="similarity">
    <text evidence="1">Belongs to the CdaR family.</text>
</comment>
<dbReference type="InterPro" id="IPR041522">
    <property type="entry name" value="CdaR_GGDEF"/>
</dbReference>
<dbReference type="InterPro" id="IPR025751">
    <property type="entry name" value="RsbRD_N_dom"/>
</dbReference>
<dbReference type="AlphaFoldDB" id="A0A6N4W9Q1"/>
<dbReference type="Pfam" id="PF13556">
    <property type="entry name" value="HTH_30"/>
    <property type="match status" value="1"/>
</dbReference>
<gene>
    <name evidence="5" type="ORF">MANY_40230</name>
</gene>
<evidence type="ECO:0000256" key="1">
    <source>
        <dbReference type="ARBA" id="ARBA00006754"/>
    </source>
</evidence>
<sequence>MVDSGYNGDVTTTVALVVDRLLENLAEPVGLIQRRIITDIGELRTDPQLLELLRSSVAGNVETVLTVIRYGIDIERVEPPTAALEYARRVAQHGIAVSALVRAYRLGQQEMLARVLKEIRDIDLEQDLGLLVYDAISTTSFEYIDWISQQVTDTYETERERWLEHRNSVRAVRIRELLDNDDDIDLDSAERALGYPLRGMHLALIGWTDEGGLAGDELLRLERFTRAAAEALHLHGTPLFMAEDRVSAWAWLPIHPGLSDPVGAVRALAENTYPAIHLALGTVDGGLAGFRRSHHRACDARRVAAAAPSSPRITTAGDPGVAVAALLSENIANTSRWVHDTLGPLAADTESDARLRETLQVFLQRGSSYTAAAEQLMLHPNSVRYRVAKAVERRGRPIVDDRIDVELALLACRHFQQAVLSTG</sequence>
<protein>
    <submittedName>
        <fullName evidence="5">ABC transporter substrate-binding protein</fullName>
    </submittedName>
</protein>
<evidence type="ECO:0000313" key="5">
    <source>
        <dbReference type="EMBL" id="BBZ78686.1"/>
    </source>
</evidence>
<organism evidence="5 6">
    <name type="scientific">Mycolicibacterium anyangense</name>
    <dbReference type="NCBI Taxonomy" id="1431246"/>
    <lineage>
        <taxon>Bacteria</taxon>
        <taxon>Bacillati</taxon>
        <taxon>Actinomycetota</taxon>
        <taxon>Actinomycetes</taxon>
        <taxon>Mycobacteriales</taxon>
        <taxon>Mycobacteriaceae</taxon>
        <taxon>Mycolicibacterium</taxon>
    </lineage>
</organism>
<feature type="domain" description="CdaR GGDEF-like" evidence="4">
    <location>
        <begin position="181"/>
        <end position="303"/>
    </location>
</feature>
<dbReference type="PANTHER" id="PTHR33744">
    <property type="entry name" value="CARBOHYDRATE DIACID REGULATOR"/>
    <property type="match status" value="1"/>
</dbReference>
<dbReference type="EMBL" id="AP022620">
    <property type="protein sequence ID" value="BBZ78686.1"/>
    <property type="molecule type" value="Genomic_DNA"/>
</dbReference>
<dbReference type="Proteomes" id="UP000467249">
    <property type="component" value="Chromosome"/>
</dbReference>
<name>A0A6N4W9Q1_9MYCO</name>
<proteinExistence type="inferred from homology"/>
<dbReference type="InterPro" id="IPR025736">
    <property type="entry name" value="PucR_C-HTH_dom"/>
</dbReference>
<reference evidence="5 6" key="1">
    <citation type="journal article" date="2019" name="Emerg. Microbes Infect.">
        <title>Comprehensive subspecies identification of 175 nontuberculous mycobacteria species based on 7547 genomic profiles.</title>
        <authorList>
            <person name="Matsumoto Y."/>
            <person name="Kinjo T."/>
            <person name="Motooka D."/>
            <person name="Nabeya D."/>
            <person name="Jung N."/>
            <person name="Uechi K."/>
            <person name="Horii T."/>
            <person name="Iida T."/>
            <person name="Fujita J."/>
            <person name="Nakamura S."/>
        </authorList>
    </citation>
    <scope>NUCLEOTIDE SEQUENCE [LARGE SCALE GENOMIC DNA]</scope>
    <source>
        <strain evidence="5 6">JCM 30275</strain>
    </source>
</reference>
<evidence type="ECO:0000259" key="4">
    <source>
        <dbReference type="Pfam" id="PF17853"/>
    </source>
</evidence>
<dbReference type="InterPro" id="IPR042070">
    <property type="entry name" value="PucR_C-HTH_sf"/>
</dbReference>
<evidence type="ECO:0000313" key="6">
    <source>
        <dbReference type="Proteomes" id="UP000467249"/>
    </source>
</evidence>
<dbReference type="PANTHER" id="PTHR33744:SF1">
    <property type="entry name" value="DNA-BINDING TRANSCRIPTIONAL ACTIVATOR ADER"/>
    <property type="match status" value="1"/>
</dbReference>
<evidence type="ECO:0000259" key="3">
    <source>
        <dbReference type="Pfam" id="PF14361"/>
    </source>
</evidence>
<dbReference type="Gene3D" id="1.10.10.2840">
    <property type="entry name" value="PucR C-terminal helix-turn-helix domain"/>
    <property type="match status" value="1"/>
</dbReference>
<evidence type="ECO:0000259" key="2">
    <source>
        <dbReference type="Pfam" id="PF13556"/>
    </source>
</evidence>
<dbReference type="KEGG" id="many:MANY_40230"/>
<dbReference type="Pfam" id="PF17853">
    <property type="entry name" value="GGDEF_2"/>
    <property type="match status" value="1"/>
</dbReference>
<dbReference type="InterPro" id="IPR051448">
    <property type="entry name" value="CdaR-like_regulators"/>
</dbReference>
<dbReference type="RefSeq" id="WP_179967392.1">
    <property type="nucleotide sequence ID" value="NZ_AP022620.1"/>
</dbReference>
<feature type="domain" description="RsbT co-antagonist protein RsbRD N-terminal" evidence="3">
    <location>
        <begin position="34"/>
        <end position="170"/>
    </location>
</feature>